<proteinExistence type="predicted"/>
<gene>
    <name evidence="2" type="ORF">NDU88_010816</name>
</gene>
<name>A0AAV7PVY5_PLEWA</name>
<feature type="compositionally biased region" description="Low complexity" evidence="1">
    <location>
        <begin position="126"/>
        <end position="136"/>
    </location>
</feature>
<protein>
    <submittedName>
        <fullName evidence="2">Uncharacterized protein</fullName>
    </submittedName>
</protein>
<keyword evidence="3" id="KW-1185">Reference proteome</keyword>
<evidence type="ECO:0000256" key="1">
    <source>
        <dbReference type="SAM" id="MobiDB-lite"/>
    </source>
</evidence>
<comment type="caution">
    <text evidence="2">The sequence shown here is derived from an EMBL/GenBank/DDBJ whole genome shotgun (WGS) entry which is preliminary data.</text>
</comment>
<dbReference type="Proteomes" id="UP001066276">
    <property type="component" value="Chromosome 7"/>
</dbReference>
<organism evidence="2 3">
    <name type="scientific">Pleurodeles waltl</name>
    <name type="common">Iberian ribbed newt</name>
    <dbReference type="NCBI Taxonomy" id="8319"/>
    <lineage>
        <taxon>Eukaryota</taxon>
        <taxon>Metazoa</taxon>
        <taxon>Chordata</taxon>
        <taxon>Craniata</taxon>
        <taxon>Vertebrata</taxon>
        <taxon>Euteleostomi</taxon>
        <taxon>Amphibia</taxon>
        <taxon>Batrachia</taxon>
        <taxon>Caudata</taxon>
        <taxon>Salamandroidea</taxon>
        <taxon>Salamandridae</taxon>
        <taxon>Pleurodelinae</taxon>
        <taxon>Pleurodeles</taxon>
    </lineage>
</organism>
<feature type="compositionally biased region" description="Basic residues" evidence="1">
    <location>
        <begin position="37"/>
        <end position="48"/>
    </location>
</feature>
<accession>A0AAV7PVY5</accession>
<dbReference type="AlphaFoldDB" id="A0AAV7PVY5"/>
<reference evidence="2" key="1">
    <citation type="journal article" date="2022" name="bioRxiv">
        <title>Sequencing and chromosome-scale assembly of the giantPleurodeles waltlgenome.</title>
        <authorList>
            <person name="Brown T."/>
            <person name="Elewa A."/>
            <person name="Iarovenko S."/>
            <person name="Subramanian E."/>
            <person name="Araus A.J."/>
            <person name="Petzold A."/>
            <person name="Susuki M."/>
            <person name="Suzuki K.-i.T."/>
            <person name="Hayashi T."/>
            <person name="Toyoda A."/>
            <person name="Oliveira C."/>
            <person name="Osipova E."/>
            <person name="Leigh N.D."/>
            <person name="Simon A."/>
            <person name="Yun M.H."/>
        </authorList>
    </citation>
    <scope>NUCLEOTIDE SEQUENCE</scope>
    <source>
        <strain evidence="2">20211129_DDA</strain>
        <tissue evidence="2">Liver</tissue>
    </source>
</reference>
<dbReference type="EMBL" id="JANPWB010000011">
    <property type="protein sequence ID" value="KAJ1132507.1"/>
    <property type="molecule type" value="Genomic_DNA"/>
</dbReference>
<feature type="region of interest" description="Disordered" evidence="1">
    <location>
        <begin position="167"/>
        <end position="253"/>
    </location>
</feature>
<feature type="region of interest" description="Disordered" evidence="1">
    <location>
        <begin position="1"/>
        <end position="145"/>
    </location>
</feature>
<evidence type="ECO:0000313" key="3">
    <source>
        <dbReference type="Proteomes" id="UP001066276"/>
    </source>
</evidence>
<feature type="compositionally biased region" description="Polar residues" evidence="1">
    <location>
        <begin position="209"/>
        <end position="224"/>
    </location>
</feature>
<sequence length="253" mass="27196">MHREMVAPSPPQRGASPWPHRVPSCSSDLGGEEQQGGKKKKKGGRHLTRYLTPRPAGLRMSPPSLPPGGMGRGGIQKEDQPQERGHSSREYQRRLLCSVSNSPGPWPRYLPAAAASVDESPSHGHAPLPVAPAVPVSRRSQGRPTHRVRLTGLLLRPPSWWRVVSGPRPLLARSRPGFPSVGGGGGMGEKEGGRPAPPPPEPPQRIRSRSSGSLTFSPQWSCPSAGTRVADHPGLAVSQHRTREPVVTANMLR</sequence>
<evidence type="ECO:0000313" key="2">
    <source>
        <dbReference type="EMBL" id="KAJ1132507.1"/>
    </source>
</evidence>
<feature type="compositionally biased region" description="Basic and acidic residues" evidence="1">
    <location>
        <begin position="75"/>
        <end position="93"/>
    </location>
</feature>